<accession>A0ABU3QAB6</accession>
<dbReference type="EMBL" id="JAVUPU010000008">
    <property type="protein sequence ID" value="MDT9600301.1"/>
    <property type="molecule type" value="Genomic_DNA"/>
</dbReference>
<comment type="caution">
    <text evidence="1">The sequence shown here is derived from an EMBL/GenBank/DDBJ whole genome shotgun (WGS) entry which is preliminary data.</text>
</comment>
<protein>
    <recommendedName>
        <fullName evidence="3">Bacteriophage Rz lysis protein</fullName>
    </recommendedName>
</protein>
<evidence type="ECO:0008006" key="3">
    <source>
        <dbReference type="Google" id="ProtNLM"/>
    </source>
</evidence>
<name>A0ABU3QAB6_9SPHN</name>
<dbReference type="Proteomes" id="UP001259572">
    <property type="component" value="Unassembled WGS sequence"/>
</dbReference>
<sequence>MIERIFAPAAMKIAAGLQLLSLAAIAFLWLANAGEAHRADKWQANARAEAAAHRLSIAEVERVRADQQAKDIEHVRQVEQAQVRISEEVSNEYQHALADLRRRYDSVRLQFGTSAIDQGDRRGSDLPNVSKAASGSYETAPLGDNVFNCEANTIQLQSLIDWVNNQIDLPQ</sequence>
<proteinExistence type="predicted"/>
<evidence type="ECO:0000313" key="2">
    <source>
        <dbReference type="Proteomes" id="UP001259572"/>
    </source>
</evidence>
<gene>
    <name evidence="1" type="ORF">RQX22_15180</name>
</gene>
<dbReference type="RefSeq" id="WP_315727400.1">
    <property type="nucleotide sequence ID" value="NZ_JAVUPU010000008.1"/>
</dbReference>
<reference evidence="1 2" key="1">
    <citation type="submission" date="2023-05" db="EMBL/GenBank/DDBJ databases">
        <authorList>
            <person name="Guo Y."/>
        </authorList>
    </citation>
    <scope>NUCLEOTIDE SEQUENCE [LARGE SCALE GENOMIC DNA]</scope>
    <source>
        <strain evidence="1 2">GR2756</strain>
    </source>
</reference>
<keyword evidence="2" id="KW-1185">Reference proteome</keyword>
<organism evidence="1 2">
    <name type="scientific">Sphingosinicella rhizophila</name>
    <dbReference type="NCBI Taxonomy" id="3050082"/>
    <lineage>
        <taxon>Bacteria</taxon>
        <taxon>Pseudomonadati</taxon>
        <taxon>Pseudomonadota</taxon>
        <taxon>Alphaproteobacteria</taxon>
        <taxon>Sphingomonadales</taxon>
        <taxon>Sphingosinicellaceae</taxon>
        <taxon>Sphingosinicella</taxon>
    </lineage>
</organism>
<evidence type="ECO:0000313" key="1">
    <source>
        <dbReference type="EMBL" id="MDT9600301.1"/>
    </source>
</evidence>